<sequence>MFSPPIGYAKRMRTSLYQSCYLRFPSSSLTQRIYTRSENRKFSGEFCQLSGRGNVPCRPVDDDDGTKLRNHEQMVYDESQHNDLDFKLRAIGIDCYE</sequence>
<dbReference type="Proteomes" id="UP000746612">
    <property type="component" value="Unassembled WGS sequence"/>
</dbReference>
<protein>
    <submittedName>
        <fullName evidence="1">Uncharacterized protein</fullName>
    </submittedName>
</protein>
<comment type="caution">
    <text evidence="1">The sequence shown here is derived from an EMBL/GenBank/DDBJ whole genome shotgun (WGS) entry which is preliminary data.</text>
</comment>
<proteinExistence type="predicted"/>
<name>A0A9N8RMZ6_GIBZA</name>
<organism evidence="1 2">
    <name type="scientific">Gibberella zeae</name>
    <name type="common">Wheat head blight fungus</name>
    <name type="synonym">Fusarium graminearum</name>
    <dbReference type="NCBI Taxonomy" id="5518"/>
    <lineage>
        <taxon>Eukaryota</taxon>
        <taxon>Fungi</taxon>
        <taxon>Dikarya</taxon>
        <taxon>Ascomycota</taxon>
        <taxon>Pezizomycotina</taxon>
        <taxon>Sordariomycetes</taxon>
        <taxon>Hypocreomycetidae</taxon>
        <taxon>Hypocreales</taxon>
        <taxon>Nectriaceae</taxon>
        <taxon>Fusarium</taxon>
    </lineage>
</organism>
<accession>A0A9N8RMZ6</accession>
<evidence type="ECO:0000313" key="1">
    <source>
        <dbReference type="EMBL" id="CAG2004172.1"/>
    </source>
</evidence>
<evidence type="ECO:0000313" key="2">
    <source>
        <dbReference type="Proteomes" id="UP000746612"/>
    </source>
</evidence>
<dbReference type="EMBL" id="CAJPIJ010000180">
    <property type="protein sequence ID" value="CAG2004172.1"/>
    <property type="molecule type" value="Genomic_DNA"/>
</dbReference>
<reference evidence="1" key="1">
    <citation type="submission" date="2021-03" db="EMBL/GenBank/DDBJ databases">
        <authorList>
            <person name="Alouane T."/>
            <person name="Langin T."/>
            <person name="Bonhomme L."/>
        </authorList>
    </citation>
    <scope>NUCLEOTIDE SEQUENCE</scope>
    <source>
        <strain evidence="1">MDC_Fg202</strain>
    </source>
</reference>
<dbReference type="AlphaFoldDB" id="A0A9N8RMZ6"/>
<gene>
    <name evidence="1" type="ORF">MDCFG202_LOCUS495896</name>
</gene>